<evidence type="ECO:0000313" key="2">
    <source>
        <dbReference type="EMBL" id="TCO42520.1"/>
    </source>
</evidence>
<dbReference type="RefSeq" id="WP_132155411.1">
    <property type="nucleotide sequence ID" value="NZ_SLWR01000013.1"/>
</dbReference>
<comment type="caution">
    <text evidence="2">The sequence shown here is derived from an EMBL/GenBank/DDBJ whole genome shotgun (WGS) entry which is preliminary data.</text>
</comment>
<dbReference type="Gene3D" id="3.40.50.720">
    <property type="entry name" value="NAD(P)-binding Rossmann-like Domain"/>
    <property type="match status" value="1"/>
</dbReference>
<dbReference type="InterPro" id="IPR001509">
    <property type="entry name" value="Epimerase_deHydtase"/>
</dbReference>
<dbReference type="InterPro" id="IPR051783">
    <property type="entry name" value="NAD(P)-dependent_oxidoreduct"/>
</dbReference>
<evidence type="ECO:0000313" key="3">
    <source>
        <dbReference type="Proteomes" id="UP000295573"/>
    </source>
</evidence>
<gene>
    <name evidence="2" type="ORF">EV646_113142</name>
</gene>
<reference evidence="2 3" key="1">
    <citation type="journal article" date="2015" name="Stand. Genomic Sci.">
        <title>Genomic Encyclopedia of Bacterial and Archaeal Type Strains, Phase III: the genomes of soil and plant-associated and newly described type strains.</title>
        <authorList>
            <person name="Whitman W.B."/>
            <person name="Woyke T."/>
            <person name="Klenk H.P."/>
            <person name="Zhou Y."/>
            <person name="Lilburn T.G."/>
            <person name="Beck B.J."/>
            <person name="De Vos P."/>
            <person name="Vandamme P."/>
            <person name="Eisen J.A."/>
            <person name="Garrity G."/>
            <person name="Hugenholtz P."/>
            <person name="Kyrpides N.C."/>
        </authorList>
    </citation>
    <scope>NUCLEOTIDE SEQUENCE [LARGE SCALE GENOMIC DNA]</scope>
    <source>
        <strain evidence="2 3">VKM Ac-2541</strain>
    </source>
</reference>
<dbReference type="OrthoDB" id="9787292at2"/>
<organism evidence="2 3">
    <name type="scientific">Kribbella antiqua</name>
    <dbReference type="NCBI Taxonomy" id="2512217"/>
    <lineage>
        <taxon>Bacteria</taxon>
        <taxon>Bacillati</taxon>
        <taxon>Actinomycetota</taxon>
        <taxon>Actinomycetes</taxon>
        <taxon>Propionibacteriales</taxon>
        <taxon>Kribbellaceae</taxon>
        <taxon>Kribbella</taxon>
    </lineage>
</organism>
<dbReference type="AlphaFoldDB" id="A0A4V6NNG0"/>
<sequence>MRVFVAGGTGVVGRPLVEALVDHGHQVTVSTRRRESFPVVAGLGARPVVMNGLDEAEVGQAIIEARPQVIINQMTALSVPSRDYGTWLVLTNRLRREGTKTLMKAAREAGTLRVVAQSASFMTRPGSGLTDESAPPYLDGPGPIGTHVEANIVAENLVLNTPGIEGVVLRYGFQYGEGTAIGPGGDIVTAIKAGELPIVGDGAGHYPFVQVRDAAMVTLEAVDRGRPGVYNIVDDEPAPQAEWLPYLAQLLDAPPPRRISEEEAEQQIGVQAVYYGNHLPPAGNAKAKAELGFAPEYPSWRDGFRKLFG</sequence>
<dbReference type="GO" id="GO:0005737">
    <property type="term" value="C:cytoplasm"/>
    <property type="evidence" value="ECO:0007669"/>
    <property type="project" value="TreeGrafter"/>
</dbReference>
<dbReference type="EMBL" id="SLWR01000013">
    <property type="protein sequence ID" value="TCO42520.1"/>
    <property type="molecule type" value="Genomic_DNA"/>
</dbReference>
<dbReference type="PANTHER" id="PTHR48079">
    <property type="entry name" value="PROTEIN YEEZ"/>
    <property type="match status" value="1"/>
</dbReference>
<protein>
    <submittedName>
        <fullName evidence="2">Nucleoside-diphosphate-sugar epimerase</fullName>
    </submittedName>
</protein>
<keyword evidence="3" id="KW-1185">Reference proteome</keyword>
<dbReference type="PANTHER" id="PTHR48079:SF6">
    <property type="entry name" value="NAD(P)-BINDING DOMAIN-CONTAINING PROTEIN-RELATED"/>
    <property type="match status" value="1"/>
</dbReference>
<dbReference type="Proteomes" id="UP000295573">
    <property type="component" value="Unassembled WGS sequence"/>
</dbReference>
<evidence type="ECO:0000259" key="1">
    <source>
        <dbReference type="Pfam" id="PF01370"/>
    </source>
</evidence>
<feature type="domain" description="NAD-dependent epimerase/dehydratase" evidence="1">
    <location>
        <begin position="3"/>
        <end position="232"/>
    </location>
</feature>
<dbReference type="SUPFAM" id="SSF51735">
    <property type="entry name" value="NAD(P)-binding Rossmann-fold domains"/>
    <property type="match status" value="1"/>
</dbReference>
<name>A0A4V6NNG0_9ACTN</name>
<proteinExistence type="predicted"/>
<accession>A0A4V6NNG0</accession>
<dbReference type="InterPro" id="IPR036291">
    <property type="entry name" value="NAD(P)-bd_dom_sf"/>
</dbReference>
<dbReference type="Pfam" id="PF01370">
    <property type="entry name" value="Epimerase"/>
    <property type="match status" value="1"/>
</dbReference>
<dbReference type="GO" id="GO:0004029">
    <property type="term" value="F:aldehyde dehydrogenase (NAD+) activity"/>
    <property type="evidence" value="ECO:0007669"/>
    <property type="project" value="TreeGrafter"/>
</dbReference>